<dbReference type="Gene3D" id="3.20.20.190">
    <property type="entry name" value="Phosphatidylinositol (PI) phosphodiesterase"/>
    <property type="match status" value="2"/>
</dbReference>
<dbReference type="Gene3D" id="1.10.238.10">
    <property type="entry name" value="EF-hand"/>
    <property type="match status" value="1"/>
</dbReference>
<evidence type="ECO:0000259" key="7">
    <source>
        <dbReference type="PROSITE" id="PS50009"/>
    </source>
</evidence>
<feature type="compositionally biased region" description="Polar residues" evidence="4">
    <location>
        <begin position="1830"/>
        <end position="1839"/>
    </location>
</feature>
<dbReference type="InterPro" id="IPR001711">
    <property type="entry name" value="PLipase_C_Pinositol-sp_Y"/>
</dbReference>
<dbReference type="EC" id="3.1.4.11" evidence="3"/>
<dbReference type="Gene3D" id="1.10.840.10">
    <property type="entry name" value="Ras guanine-nucleotide exchange factors catalytic domain"/>
    <property type="match status" value="1"/>
</dbReference>
<dbReference type="GO" id="GO:0004435">
    <property type="term" value="F:phosphatidylinositol-4,5-bisphosphate phospholipase C activity"/>
    <property type="evidence" value="ECO:0007669"/>
    <property type="project" value="UniProtKB-EC"/>
</dbReference>
<feature type="domain" description="Ras-GEF" evidence="7">
    <location>
        <begin position="104"/>
        <end position="341"/>
    </location>
</feature>
<dbReference type="InterPro" id="IPR015359">
    <property type="entry name" value="PLC_EF-hand-like"/>
</dbReference>
<keyword evidence="3" id="KW-0443">Lipid metabolism</keyword>
<evidence type="ECO:0000259" key="6">
    <source>
        <dbReference type="PROSITE" id="PS50008"/>
    </source>
</evidence>
<dbReference type="GO" id="GO:0007186">
    <property type="term" value="P:G protein-coupled receptor signaling pathway"/>
    <property type="evidence" value="ECO:0007669"/>
    <property type="project" value="TreeGrafter"/>
</dbReference>
<name>A0A9N9S5H2_9DIPT</name>
<dbReference type="Pfam" id="PF00617">
    <property type="entry name" value="RasGEF"/>
    <property type="match status" value="1"/>
</dbReference>
<dbReference type="Pfam" id="PF00387">
    <property type="entry name" value="PI-PLC-Y"/>
    <property type="match status" value="1"/>
</dbReference>
<accession>A0A9N9S5H2</accession>
<dbReference type="CDD" id="cd17114">
    <property type="entry name" value="RA_PLC-epsilon"/>
    <property type="match status" value="1"/>
</dbReference>
<dbReference type="PROSITE" id="PS50200">
    <property type="entry name" value="RA"/>
    <property type="match status" value="2"/>
</dbReference>
<dbReference type="SMART" id="SM00314">
    <property type="entry name" value="RA"/>
    <property type="match status" value="2"/>
</dbReference>
<comment type="catalytic activity">
    <reaction evidence="3">
        <text>a 1,2-diacyl-sn-glycero-3-phospho-(1D-myo-inositol-4,5-bisphosphate) + H2O = 1D-myo-inositol 1,4,5-trisphosphate + a 1,2-diacyl-sn-glycerol + H(+)</text>
        <dbReference type="Rhea" id="RHEA:33179"/>
        <dbReference type="ChEBI" id="CHEBI:15377"/>
        <dbReference type="ChEBI" id="CHEBI:15378"/>
        <dbReference type="ChEBI" id="CHEBI:17815"/>
        <dbReference type="ChEBI" id="CHEBI:58456"/>
        <dbReference type="ChEBI" id="CHEBI:203600"/>
        <dbReference type="EC" id="3.1.4.11"/>
    </reaction>
</comment>
<dbReference type="PROSITE" id="PS50009">
    <property type="entry name" value="RASGEF_CAT"/>
    <property type="match status" value="1"/>
</dbReference>
<dbReference type="InterPro" id="IPR000909">
    <property type="entry name" value="PLipase_C_PInositol-sp_X_dom"/>
</dbReference>
<feature type="domain" description="C2" evidence="5">
    <location>
        <begin position="1374"/>
        <end position="1499"/>
    </location>
</feature>
<dbReference type="GO" id="GO:0007265">
    <property type="term" value="P:Ras protein signal transduction"/>
    <property type="evidence" value="ECO:0007669"/>
    <property type="project" value="TreeGrafter"/>
</dbReference>
<dbReference type="PANTHER" id="PTHR10336:SF6">
    <property type="entry name" value="1-PHOSPHATIDYLINOSITOL 4,5-BISPHOSPHATE PHOSPHODIESTERASE EPSILON-1"/>
    <property type="match status" value="1"/>
</dbReference>
<gene>
    <name evidence="9" type="ORF">CHIRRI_LOCUS12466</name>
</gene>
<feature type="compositionally biased region" description="Polar residues" evidence="4">
    <location>
        <begin position="1241"/>
        <end position="1252"/>
    </location>
</feature>
<evidence type="ECO:0000256" key="2">
    <source>
        <dbReference type="PROSITE-ProRule" id="PRU00168"/>
    </source>
</evidence>
<dbReference type="SUPFAM" id="SSF47473">
    <property type="entry name" value="EF-hand"/>
    <property type="match status" value="1"/>
</dbReference>
<dbReference type="Gene3D" id="2.60.40.150">
    <property type="entry name" value="C2 domain"/>
    <property type="match status" value="1"/>
</dbReference>
<dbReference type="InterPro" id="IPR023578">
    <property type="entry name" value="Ras_GEF_dom_sf"/>
</dbReference>
<keyword evidence="3" id="KW-0442">Lipid degradation</keyword>
<feature type="region of interest" description="Disordered" evidence="4">
    <location>
        <begin position="1"/>
        <end position="36"/>
    </location>
</feature>
<dbReference type="InterPro" id="IPR000008">
    <property type="entry name" value="C2_dom"/>
</dbReference>
<dbReference type="Proteomes" id="UP001153620">
    <property type="component" value="Chromosome 3"/>
</dbReference>
<dbReference type="SUPFAM" id="SSF54236">
    <property type="entry name" value="Ubiquitin-like"/>
    <property type="match status" value="2"/>
</dbReference>
<dbReference type="InterPro" id="IPR029071">
    <property type="entry name" value="Ubiquitin-like_domsf"/>
</dbReference>
<dbReference type="Pfam" id="PF09279">
    <property type="entry name" value="EF-hand_like"/>
    <property type="match status" value="1"/>
</dbReference>
<feature type="region of interest" description="Disordered" evidence="4">
    <location>
        <begin position="607"/>
        <end position="643"/>
    </location>
</feature>
<dbReference type="InterPro" id="IPR035892">
    <property type="entry name" value="C2_domain_sf"/>
</dbReference>
<keyword evidence="1" id="KW-0807">Transducer</keyword>
<feature type="domain" description="Ras-associating" evidence="8">
    <location>
        <begin position="1553"/>
        <end position="1650"/>
    </location>
</feature>
<dbReference type="InterPro" id="IPR017946">
    <property type="entry name" value="PLC-like_Pdiesterase_TIM-brl"/>
</dbReference>
<dbReference type="InterPro" id="IPR000159">
    <property type="entry name" value="RA_dom"/>
</dbReference>
<dbReference type="PRINTS" id="PR00390">
    <property type="entry name" value="PHPHLIPASEC"/>
</dbReference>
<reference evidence="9" key="1">
    <citation type="submission" date="2022-01" db="EMBL/GenBank/DDBJ databases">
        <authorList>
            <person name="King R."/>
        </authorList>
    </citation>
    <scope>NUCLEOTIDE SEQUENCE</scope>
</reference>
<keyword evidence="10" id="KW-1185">Reference proteome</keyword>
<feature type="region of interest" description="Disordered" evidence="4">
    <location>
        <begin position="1227"/>
        <end position="1252"/>
    </location>
</feature>
<dbReference type="PROSITE" id="PS50004">
    <property type="entry name" value="C2"/>
    <property type="match status" value="1"/>
</dbReference>
<dbReference type="GO" id="GO:0048015">
    <property type="term" value="P:phosphatidylinositol-mediated signaling"/>
    <property type="evidence" value="ECO:0007669"/>
    <property type="project" value="TreeGrafter"/>
</dbReference>
<dbReference type="Pfam" id="PF00388">
    <property type="entry name" value="PI-PLC-X"/>
    <property type="match status" value="1"/>
</dbReference>
<evidence type="ECO:0000259" key="8">
    <source>
        <dbReference type="PROSITE" id="PS50200"/>
    </source>
</evidence>
<dbReference type="SMART" id="SM00239">
    <property type="entry name" value="C2"/>
    <property type="match status" value="1"/>
</dbReference>
<dbReference type="InterPro" id="IPR001895">
    <property type="entry name" value="RASGEF_cat_dom"/>
</dbReference>
<feature type="domain" description="Ras-associating" evidence="8">
    <location>
        <begin position="1708"/>
        <end position="1800"/>
    </location>
</feature>
<dbReference type="SMART" id="SM00148">
    <property type="entry name" value="PLCXc"/>
    <property type="match status" value="1"/>
</dbReference>
<organism evidence="9 10">
    <name type="scientific">Chironomus riparius</name>
    <dbReference type="NCBI Taxonomy" id="315576"/>
    <lineage>
        <taxon>Eukaryota</taxon>
        <taxon>Metazoa</taxon>
        <taxon>Ecdysozoa</taxon>
        <taxon>Arthropoda</taxon>
        <taxon>Hexapoda</taxon>
        <taxon>Insecta</taxon>
        <taxon>Pterygota</taxon>
        <taxon>Neoptera</taxon>
        <taxon>Endopterygota</taxon>
        <taxon>Diptera</taxon>
        <taxon>Nematocera</taxon>
        <taxon>Chironomoidea</taxon>
        <taxon>Chironomidae</taxon>
        <taxon>Chironominae</taxon>
        <taxon>Chironomus</taxon>
    </lineage>
</organism>
<dbReference type="OrthoDB" id="269822at2759"/>
<dbReference type="PROSITE" id="PS50008">
    <property type="entry name" value="PIPLC_Y_DOMAIN"/>
    <property type="match status" value="1"/>
</dbReference>
<dbReference type="GO" id="GO:0016042">
    <property type="term" value="P:lipid catabolic process"/>
    <property type="evidence" value="ECO:0007669"/>
    <property type="project" value="UniProtKB-KW"/>
</dbReference>
<feature type="domain" description="PI-PLC Y-box" evidence="6">
    <location>
        <begin position="1278"/>
        <end position="1368"/>
    </location>
</feature>
<dbReference type="PANTHER" id="PTHR10336">
    <property type="entry name" value="PHOSPHOINOSITIDE-SPECIFIC PHOSPHOLIPASE C FAMILY PROTEIN"/>
    <property type="match status" value="1"/>
</dbReference>
<evidence type="ECO:0000256" key="3">
    <source>
        <dbReference type="RuleBase" id="RU361133"/>
    </source>
</evidence>
<dbReference type="PROSITE" id="PS50007">
    <property type="entry name" value="PIPLC_X_DOMAIN"/>
    <property type="match status" value="1"/>
</dbReference>
<dbReference type="FunFam" id="3.10.20.90:FF:000238">
    <property type="entry name" value="Phosphoinositide phospholipase C"/>
    <property type="match status" value="1"/>
</dbReference>
<dbReference type="SUPFAM" id="SSF49562">
    <property type="entry name" value="C2 domain (Calcium/lipid-binding domain, CaLB)"/>
    <property type="match status" value="1"/>
</dbReference>
<dbReference type="Gene3D" id="3.10.20.90">
    <property type="entry name" value="Phosphatidylinositol 3-kinase Catalytic Subunit, Chain A, domain 1"/>
    <property type="match status" value="2"/>
</dbReference>
<dbReference type="GO" id="GO:0046488">
    <property type="term" value="P:phosphatidylinositol metabolic process"/>
    <property type="evidence" value="ECO:0007669"/>
    <property type="project" value="TreeGrafter"/>
</dbReference>
<keyword evidence="2" id="KW-0344">Guanine-nucleotide releasing factor</keyword>
<dbReference type="SMART" id="SM00149">
    <property type="entry name" value="PLCYc"/>
    <property type="match status" value="1"/>
</dbReference>
<dbReference type="SUPFAM" id="SSF51695">
    <property type="entry name" value="PLC-like phosphodiesterases"/>
    <property type="match status" value="2"/>
</dbReference>
<keyword evidence="3" id="KW-0378">Hydrolase</keyword>
<feature type="compositionally biased region" description="Low complexity" evidence="4">
    <location>
        <begin position="621"/>
        <end position="643"/>
    </location>
</feature>
<sequence>MREAFPPCLPITNNSSGIENNNNNHKEYNNNQHSSQTTTLASNNCLRGKDLNIDRNNEITRDVSIHDTEKICFDSDEAQSLIASLASTAPFSSDLEELQNILHFPEEVALRLTDAEYQLYYQTSVADFIIESIYDLQGKVNDERVNSPIKNLRKRFDDVCSWTSYIVISQLLPDERRAAFGCLLRVAISCWNIGNFIGAKEIITGLRFLQNKSLWSSITENKRISCYDFLCSAFDSDVYEKNLSRALEIPTCRVIPYFKFYLDKLRTALSSSKTFSFTSGSIEEICAKLKKREKIPDMECLEQMEHIKSEIDLFLEHHNALCQQTSPSLYDYLRQASNTPRQLNNELNQILHEVEEDYELEIGNYNPVQTLFNDHGISLISLASTDYNKIDHHLLQILHHGTTAVLWEPDTQTGSSYVYFRLERCCSIVSWQRPSWRRIKSQMDFNVTINPEENVVPRTVTKPVYNINDIDGIFHTLDEGILDLATVKDISMGSRNQDYNQDILAAGRRYGLTHVESCVSILYGTSLNENRILCILCPPMLARLWYVGLTCMLRGIRKQISLVDRSMLWLKELYIQLFYENGGCEPLASDAIRAFGGTDYTFLSTTTSTPDSTHGVKKDITQQSCQQTSQSSNQQGTPTSSTTIKKKKSMVNLFTCGQPQSSTSPIMTNNIAQNQHQQMTPTQQQSTISSSICDTTTSISSKRYNAFNNISFDTNLDFLSFVSLYRSFSLIARKDLRDIFDQLSVTRKSKITLNSDKSRSAPELFHEKPEKRKIGLLTRNNSLDFELSQSKYSQKKLFHTLIRNFGYCGNYNSPLAAMQISSGNPSISSNTQVITLDTFKKFLETRQMESMSDSEIKMIIERHEPDQNLRTENLLSFEGFSRYLMDKDNYAMTKTVCPTKMAEQMNMNLPLSHYFIATSHNTYLTGHQLKGESSVELYSQVLLTGCRCVELDCWDGDDGYPIIYHGHTFTSKIPFRAVVDAINKSAFVASPYPVILSIENHCSMQQQIRMAQIFQTVFGEKLVTKFTFDIDFTDEPYLPTPEQLRHKIIVKNKKILVDVPVSISSPRSPYMRHQSNLSGRASSIISNSSAGSLNEDFEDSDYEDDDDIDNFDDKTYNIWGSSIDDKYTRHSITSFTTNVRKLEMEERSKKRSNQIARELSDLVTYVQAIKFRGLNPWIHYNLNQRNGTSTPLSTSSTTIALTTNLTTTTNTSSVSVTGSTIKITTTTAADTSAETESNTSGEQETLSSASTSYQIGSTNNVTTVHKKYPHANVNHPCYQCASINEANAKKICRKHPLAVIAHTETQLIRTYPAGLRIDSSNFNPVFFWSFGMQMVALNYQTEDLPMHINRAMFEQSNNHGYVCKPAIMWNRSHLMYRRFNPLDKEFDGLHTTQIVINVVSGQYLNQNNLLSSPYIEIEIIGIPGDCCKRKTKAIMRNAFNPIWNETFYFRVNFIDLAFIRFAVYDSDGGFMLAQRVMSIKSLRSGYRHICLRSSTNLLLNMASLFIYSRIEEETIDSCYDESVLDRVKTNLSAMESKLLNNQLNNDNDKGKRKTFFLTVYGVTPDEPYTILKVIQESTTKDVLQQALIKGGIPLENLNDFVLLEEVFPSWEKKDRLQPPKQRMLDESEKPLQAQGKWKGEGRFILKKIGDDPSSRAWLSTVRRVGAALDRQSEYMSTAYAKDNLHTTLNTGTSSQSSSNDLALIENVEHFVVCVYNVSPDIPYAMLRVPLKATAQDVLAQALLKARRFDNPNNFVLLEEIQPNNTNTPVHQRLMQQDENVYKTQASWKALGRFIIQERQSTPSILRKVKSVDKGKGISISTRPSKFPIQSMLSDPTTSRIKAKSADSHTERKTKHKYSPDQFMDYTYSSTHHHHHRSHYSEGETLSEEESKDDFLSTITRLKRMSMKKIKSWKN</sequence>
<dbReference type="InterPro" id="IPR011992">
    <property type="entry name" value="EF-hand-dom_pair"/>
</dbReference>
<evidence type="ECO:0000259" key="5">
    <source>
        <dbReference type="PROSITE" id="PS50004"/>
    </source>
</evidence>
<dbReference type="CDD" id="cd00275">
    <property type="entry name" value="C2_PLC_like"/>
    <property type="match status" value="1"/>
</dbReference>
<dbReference type="SMART" id="SM00147">
    <property type="entry name" value="RasGEF"/>
    <property type="match status" value="1"/>
</dbReference>
<evidence type="ECO:0000313" key="10">
    <source>
        <dbReference type="Proteomes" id="UP001153620"/>
    </source>
</evidence>
<protein>
    <recommendedName>
        <fullName evidence="3">Phosphoinositide phospholipase C</fullName>
        <ecNumber evidence="3">3.1.4.11</ecNumber>
    </recommendedName>
</protein>
<dbReference type="EMBL" id="OU895879">
    <property type="protein sequence ID" value="CAG9809646.1"/>
    <property type="molecule type" value="Genomic_DNA"/>
</dbReference>
<proteinExistence type="predicted"/>
<evidence type="ECO:0000256" key="4">
    <source>
        <dbReference type="SAM" id="MobiDB-lite"/>
    </source>
</evidence>
<dbReference type="SUPFAM" id="SSF48366">
    <property type="entry name" value="Ras GEF"/>
    <property type="match status" value="1"/>
</dbReference>
<evidence type="ECO:0000313" key="9">
    <source>
        <dbReference type="EMBL" id="CAG9809646.1"/>
    </source>
</evidence>
<reference evidence="9" key="2">
    <citation type="submission" date="2022-10" db="EMBL/GenBank/DDBJ databases">
        <authorList>
            <consortium name="ENA_rothamsted_submissions"/>
            <consortium name="culmorum"/>
            <person name="King R."/>
        </authorList>
    </citation>
    <scope>NUCLEOTIDE SEQUENCE</scope>
</reference>
<dbReference type="FunFam" id="2.60.40.150:FF:000183">
    <property type="entry name" value="Phosphoinositide phospholipase C"/>
    <property type="match status" value="1"/>
</dbReference>
<dbReference type="GO" id="GO:0005085">
    <property type="term" value="F:guanyl-nucleotide exchange factor activity"/>
    <property type="evidence" value="ECO:0007669"/>
    <property type="project" value="UniProtKB-KW"/>
</dbReference>
<feature type="region of interest" description="Disordered" evidence="4">
    <location>
        <begin position="1819"/>
        <end position="1858"/>
    </location>
</feature>
<feature type="compositionally biased region" description="Low complexity" evidence="4">
    <location>
        <begin position="1227"/>
        <end position="1240"/>
    </location>
</feature>
<dbReference type="Pfam" id="PF00788">
    <property type="entry name" value="RA"/>
    <property type="match status" value="2"/>
</dbReference>
<dbReference type="InterPro" id="IPR001192">
    <property type="entry name" value="PI-PLC_fam"/>
</dbReference>
<dbReference type="GO" id="GO:0051209">
    <property type="term" value="P:release of sequestered calcium ion into cytosol"/>
    <property type="evidence" value="ECO:0007669"/>
    <property type="project" value="TreeGrafter"/>
</dbReference>
<feature type="compositionally biased region" description="Low complexity" evidence="4">
    <location>
        <begin position="13"/>
        <end position="23"/>
    </location>
</feature>
<dbReference type="InterPro" id="IPR036964">
    <property type="entry name" value="RASGEF_cat_dom_sf"/>
</dbReference>
<dbReference type="Pfam" id="PF00168">
    <property type="entry name" value="C2"/>
    <property type="match status" value="1"/>
</dbReference>
<evidence type="ECO:0000256" key="1">
    <source>
        <dbReference type="ARBA" id="ARBA00023224"/>
    </source>
</evidence>